<evidence type="ECO:0000259" key="2">
    <source>
        <dbReference type="Pfam" id="PF08457"/>
    </source>
</evidence>
<dbReference type="EMBL" id="KZ858948">
    <property type="protein sequence ID" value="RDW28902.1"/>
    <property type="molecule type" value="Genomic_DNA"/>
</dbReference>
<dbReference type="Pfam" id="PF08457">
    <property type="entry name" value="Sfi1"/>
    <property type="match status" value="1"/>
</dbReference>
<gene>
    <name evidence="4" type="ORF">B0I71DRAFT_126523</name>
    <name evidence="3" type="ORF">YALI1_F19764g</name>
</gene>
<dbReference type="OMA" id="RETICTR"/>
<dbReference type="AlphaFoldDB" id="A0A1D8NNL4"/>
<dbReference type="EMBL" id="CP017558">
    <property type="protein sequence ID" value="AOW07193.1"/>
    <property type="molecule type" value="Genomic_DNA"/>
</dbReference>
<dbReference type="VEuPathDB" id="FungiDB:YALI0_F14817g"/>
<dbReference type="Proteomes" id="UP000256601">
    <property type="component" value="Unassembled WGS sequence"/>
</dbReference>
<evidence type="ECO:0000256" key="1">
    <source>
        <dbReference type="SAM" id="MobiDB-lite"/>
    </source>
</evidence>
<evidence type="ECO:0000313" key="5">
    <source>
        <dbReference type="Proteomes" id="UP000182444"/>
    </source>
</evidence>
<evidence type="ECO:0000313" key="6">
    <source>
        <dbReference type="Proteomes" id="UP000256601"/>
    </source>
</evidence>
<dbReference type="GeneID" id="2908674"/>
<sequence>MENGEYLTDEFSDPDEHLDMCSTRRFSDILRPDNPHQPLNGTAKHNITVVDLQLIQQQQTLFYDIFSRASEHSDTLSVVTLYLAYNTVLKQSNLPQDAWVIRTLRRVCAQEGRSWEEKFRNLNDTYIKYVERQEQEEKRARDALYESQALGLRRRNLLINTFHKLKAECKYRRKLRALARKMDTLTLKKQSLQTIKIFNAKLRHRHTLSKMFRERELKRGFLSIMRNTTQTVLQDSEAAYNLYVLKTLEDTFGWWKAKTQTVVRNQHIALGFYNDMLLSRCLNGLKLGATTSKLINARDGETKRKVWEAWRWNAAKSNFEYHEATKHSASVVLNKHWTKLVLAKANIDRHNLSAQRFYKANAFIKFFHMWRKATKMVTQKDALVAKTNETLAKNVLDAWRASLLLKLEAKRFRKHSLLHLGLTAFTIGLKTQAVQRRRGDDLKYRILTMWRFKSRARLTSRVNNGVMAKTILVHWRQVTAERIDSRTMMFQKKTMELNQKIAHRFLNIWRDHLEDVALDMSRAHQHYRNGLLTLGFSKISTVFNKMHDMYSEAEDLRNRNVGKSFLKYWRTNMETKRSRRHEEEVREFRAHRDHQIAITAFSRWRLAKNKVEEDMAVAEDLFIEKDMLTMKEIFDHWRFLSEQSRGLVEDASAINDKRLLNAHFSSWLFKAERADLFSKAANDTRTKNLKKIQRQHVRKWRLRTLRMIQNQRTAEDFEKKRDSRLAEPYFKKWLNKCREKTGFGPTLSDEAVNYHEIREMHGFETPLRSSRRPPTSIRMSRLRQDPSTPRTLLAPLLRKQLDNVNQQTI</sequence>
<reference evidence="4 6" key="2">
    <citation type="submission" date="2018-07" db="EMBL/GenBank/DDBJ databases">
        <title>Draft Genome Assemblies for Five Robust Yarrowia lipolytica Strains Exhibiting High Lipid Production and Pentose Sugar Utilization and Sugar Alcohol Secretion from Undetoxified Lignocellulosic Biomass Hydrolysates.</title>
        <authorList>
            <consortium name="DOE Joint Genome Institute"/>
            <person name="Walker C."/>
            <person name="Ryu S."/>
            <person name="Na H."/>
            <person name="Zane M."/>
            <person name="LaButti K."/>
            <person name="Lipzen A."/>
            <person name="Haridas S."/>
            <person name="Barry K."/>
            <person name="Grigoriev I.V."/>
            <person name="Quarterman J."/>
            <person name="Slininger P."/>
            <person name="Dien B."/>
            <person name="Trinh C.T."/>
        </authorList>
    </citation>
    <scope>NUCLEOTIDE SEQUENCE [LARGE SCALE GENOMIC DNA]</scope>
    <source>
        <strain evidence="4 6">YB392</strain>
    </source>
</reference>
<proteinExistence type="predicted"/>
<dbReference type="Proteomes" id="UP000182444">
    <property type="component" value="Chromosome 1F"/>
</dbReference>
<dbReference type="KEGG" id="yli:2908674"/>
<reference evidence="3 5" key="1">
    <citation type="journal article" date="2016" name="PLoS ONE">
        <title>Sequence Assembly of Yarrowia lipolytica Strain W29/CLIB89 Shows Transposable Element Diversity.</title>
        <authorList>
            <person name="Magnan C."/>
            <person name="Yu J."/>
            <person name="Chang I."/>
            <person name="Jahn E."/>
            <person name="Kanomata Y."/>
            <person name="Wu J."/>
            <person name="Zeller M."/>
            <person name="Oakes M."/>
            <person name="Baldi P."/>
            <person name="Sandmeyer S."/>
        </authorList>
    </citation>
    <scope>NUCLEOTIDE SEQUENCE [LARGE SCALE GENOMIC DNA]</scope>
    <source>
        <strain evidence="3">CLIB89</strain>
        <strain evidence="5">CLIB89(W29)</strain>
    </source>
</reference>
<dbReference type="eggNOG" id="KOG4775">
    <property type="taxonomic scope" value="Eukaryota"/>
</dbReference>
<evidence type="ECO:0000313" key="3">
    <source>
        <dbReference type="EMBL" id="AOW07193.1"/>
    </source>
</evidence>
<evidence type="ECO:0000313" key="4">
    <source>
        <dbReference type="EMBL" id="RDW28902.1"/>
    </source>
</evidence>
<accession>A0A1D8NNL4</accession>
<organism evidence="3 5">
    <name type="scientific">Yarrowia lipolytica</name>
    <name type="common">Candida lipolytica</name>
    <dbReference type="NCBI Taxonomy" id="4952"/>
    <lineage>
        <taxon>Eukaryota</taxon>
        <taxon>Fungi</taxon>
        <taxon>Dikarya</taxon>
        <taxon>Ascomycota</taxon>
        <taxon>Saccharomycotina</taxon>
        <taxon>Dipodascomycetes</taxon>
        <taxon>Dipodascales</taxon>
        <taxon>Dipodascales incertae sedis</taxon>
        <taxon>Yarrowia</taxon>
    </lineage>
</organism>
<dbReference type="VEuPathDB" id="FungiDB:YALI1_F19764g"/>
<name>A0A1D8NNL4_YARLL</name>
<protein>
    <submittedName>
        <fullName evidence="4">Sfi1 spindle body protein-domain-containing protein</fullName>
    </submittedName>
</protein>
<dbReference type="InterPro" id="IPR013665">
    <property type="entry name" value="Sfi1_dom"/>
</dbReference>
<feature type="region of interest" description="Disordered" evidence="1">
    <location>
        <begin position="763"/>
        <end position="788"/>
    </location>
</feature>
<feature type="domain" description="Sfi1 spindle body" evidence="2">
    <location>
        <begin position="248"/>
        <end position="736"/>
    </location>
</feature>